<reference evidence="2" key="1">
    <citation type="submission" date="2019-08" db="EMBL/GenBank/DDBJ databases">
        <authorList>
            <person name="Kucharzyk K."/>
            <person name="Murdoch R.W."/>
            <person name="Higgins S."/>
            <person name="Loffler F."/>
        </authorList>
    </citation>
    <scope>NUCLEOTIDE SEQUENCE</scope>
</reference>
<evidence type="ECO:0000313" key="2">
    <source>
        <dbReference type="EMBL" id="MPM40431.1"/>
    </source>
</evidence>
<sequence length="192" mass="20563">MQGGNGGLPFFQDVLKPRDISFAVVFKGLHRKTGSIGMPGETAPLFCGSDKLEASSGISSGAVADTIRGFKKNPGDFFPVHLHDPPEKPLPLFDIRQVDKAVPERCAAGSADSRRDGEKFPHFQNSQFVHALVHCLHGIPRPGESPGKGDGADDDACGKRKGDEDKDEGILDGQVSVRAHEKPLPGRETEEA</sequence>
<name>A0A644ZKN3_9ZZZZ</name>
<accession>A0A644ZKN3</accession>
<evidence type="ECO:0000256" key="1">
    <source>
        <dbReference type="SAM" id="MobiDB-lite"/>
    </source>
</evidence>
<dbReference type="AlphaFoldDB" id="A0A644ZKN3"/>
<protein>
    <submittedName>
        <fullName evidence="2">Uncharacterized protein</fullName>
    </submittedName>
</protein>
<dbReference type="EMBL" id="VSSQ01008998">
    <property type="protein sequence ID" value="MPM40431.1"/>
    <property type="molecule type" value="Genomic_DNA"/>
</dbReference>
<proteinExistence type="predicted"/>
<organism evidence="2">
    <name type="scientific">bioreactor metagenome</name>
    <dbReference type="NCBI Taxonomy" id="1076179"/>
    <lineage>
        <taxon>unclassified sequences</taxon>
        <taxon>metagenomes</taxon>
        <taxon>ecological metagenomes</taxon>
    </lineage>
</organism>
<feature type="region of interest" description="Disordered" evidence="1">
    <location>
        <begin position="140"/>
        <end position="192"/>
    </location>
</feature>
<gene>
    <name evidence="2" type="ORF">SDC9_87072</name>
</gene>
<comment type="caution">
    <text evidence="2">The sequence shown here is derived from an EMBL/GenBank/DDBJ whole genome shotgun (WGS) entry which is preliminary data.</text>
</comment>
<feature type="compositionally biased region" description="Basic and acidic residues" evidence="1">
    <location>
        <begin position="178"/>
        <end position="192"/>
    </location>
</feature>